<protein>
    <submittedName>
        <fullName evidence="1">Uncharacterized protein</fullName>
    </submittedName>
</protein>
<dbReference type="Proteomes" id="UP001432322">
    <property type="component" value="Unassembled WGS sequence"/>
</dbReference>
<dbReference type="AlphaFoldDB" id="A0AAV5V3X5"/>
<proteinExistence type="predicted"/>
<name>A0AAV5V3X5_9BILA</name>
<organism evidence="1 2">
    <name type="scientific">Pristionchus fissidentatus</name>
    <dbReference type="NCBI Taxonomy" id="1538716"/>
    <lineage>
        <taxon>Eukaryota</taxon>
        <taxon>Metazoa</taxon>
        <taxon>Ecdysozoa</taxon>
        <taxon>Nematoda</taxon>
        <taxon>Chromadorea</taxon>
        <taxon>Rhabditida</taxon>
        <taxon>Rhabditina</taxon>
        <taxon>Diplogasteromorpha</taxon>
        <taxon>Diplogasteroidea</taxon>
        <taxon>Neodiplogasteridae</taxon>
        <taxon>Pristionchus</taxon>
    </lineage>
</organism>
<reference evidence="1" key="1">
    <citation type="submission" date="2023-10" db="EMBL/GenBank/DDBJ databases">
        <title>Genome assembly of Pristionchus species.</title>
        <authorList>
            <person name="Yoshida K."/>
            <person name="Sommer R.J."/>
        </authorList>
    </citation>
    <scope>NUCLEOTIDE SEQUENCE</scope>
    <source>
        <strain evidence="1">RS5133</strain>
    </source>
</reference>
<dbReference type="EMBL" id="BTSY01000002">
    <property type="protein sequence ID" value="GMT13517.1"/>
    <property type="molecule type" value="Genomic_DNA"/>
</dbReference>
<gene>
    <name evidence="1" type="ORF">PFISCL1PPCAC_4814</name>
</gene>
<sequence length="307" mass="31269">LFLVLLATPAVYAACNQCVFSDASGTVQSGCTAKGDLHLLSCSGSAQIEVDQAGLLRAFDKVVCLDGGWYGTTCKGQAAFLDASVAVSCPPPPCTVSCPFTLAAGGEEPIEECVEGVQVKSCADGKLQIEASEPTEFDKAVCMADGSWMGMNCEGSLAKLGSTLTAACSSEPATTPAVATTSPAAPPTTTAANGGLGALLVQQNSNAACQVSTACDYQMYESELSKKVNTPETCFSTSETNWWSSVACLSNAVTLEGYDLPAGSILIQCIVKSSGTKWVAANTAGVVTEISPVGLPIVRCVAPTSSG</sequence>
<feature type="non-terminal residue" evidence="1">
    <location>
        <position position="1"/>
    </location>
</feature>
<keyword evidence="2" id="KW-1185">Reference proteome</keyword>
<evidence type="ECO:0000313" key="1">
    <source>
        <dbReference type="EMBL" id="GMT13517.1"/>
    </source>
</evidence>
<comment type="caution">
    <text evidence="1">The sequence shown here is derived from an EMBL/GenBank/DDBJ whole genome shotgun (WGS) entry which is preliminary data.</text>
</comment>
<accession>A0AAV5V3X5</accession>
<evidence type="ECO:0000313" key="2">
    <source>
        <dbReference type="Proteomes" id="UP001432322"/>
    </source>
</evidence>